<proteinExistence type="predicted"/>
<feature type="transmembrane region" description="Helical" evidence="6">
    <location>
        <begin position="114"/>
        <end position="134"/>
    </location>
</feature>
<evidence type="ECO:0000256" key="2">
    <source>
        <dbReference type="ARBA" id="ARBA00022475"/>
    </source>
</evidence>
<feature type="transmembrane region" description="Helical" evidence="6">
    <location>
        <begin position="86"/>
        <end position="108"/>
    </location>
</feature>
<feature type="transmembrane region" description="Helical" evidence="6">
    <location>
        <begin position="146"/>
        <end position="165"/>
    </location>
</feature>
<gene>
    <name evidence="7" type="ORF">A3G56_01725</name>
</gene>
<evidence type="ECO:0000256" key="3">
    <source>
        <dbReference type="ARBA" id="ARBA00022692"/>
    </source>
</evidence>
<evidence type="ECO:0000256" key="4">
    <source>
        <dbReference type="ARBA" id="ARBA00022989"/>
    </source>
</evidence>
<feature type="transmembrane region" description="Helical" evidence="6">
    <location>
        <begin position="441"/>
        <end position="459"/>
    </location>
</feature>
<reference evidence="7 8" key="1">
    <citation type="journal article" date="2016" name="Nat. Commun.">
        <title>Thousands of microbial genomes shed light on interconnected biogeochemical processes in an aquifer system.</title>
        <authorList>
            <person name="Anantharaman K."/>
            <person name="Brown C.T."/>
            <person name="Hug L.A."/>
            <person name="Sharon I."/>
            <person name="Castelle C.J."/>
            <person name="Probst A.J."/>
            <person name="Thomas B.C."/>
            <person name="Singh A."/>
            <person name="Wilkins M.J."/>
            <person name="Karaoz U."/>
            <person name="Brodie E.L."/>
            <person name="Williams K.H."/>
            <person name="Hubbard S.S."/>
            <person name="Banfield J.F."/>
        </authorList>
    </citation>
    <scope>NUCLEOTIDE SEQUENCE [LARGE SCALE GENOMIC DNA]</scope>
</reference>
<dbReference type="EMBL" id="MFFX01000053">
    <property type="protein sequence ID" value="OGF18348.1"/>
    <property type="molecule type" value="Genomic_DNA"/>
</dbReference>
<dbReference type="PANTHER" id="PTHR30250">
    <property type="entry name" value="PST FAMILY PREDICTED COLANIC ACID TRANSPORTER"/>
    <property type="match status" value="1"/>
</dbReference>
<evidence type="ECO:0000313" key="8">
    <source>
        <dbReference type="Proteomes" id="UP000178682"/>
    </source>
</evidence>
<evidence type="ECO:0000256" key="5">
    <source>
        <dbReference type="ARBA" id="ARBA00023136"/>
    </source>
</evidence>
<dbReference type="GO" id="GO:0005886">
    <property type="term" value="C:plasma membrane"/>
    <property type="evidence" value="ECO:0007669"/>
    <property type="project" value="UniProtKB-SubCell"/>
</dbReference>
<keyword evidence="3 6" id="KW-0812">Transmembrane</keyword>
<keyword evidence="5 6" id="KW-0472">Membrane</keyword>
<feature type="transmembrane region" description="Helical" evidence="6">
    <location>
        <begin position="171"/>
        <end position="193"/>
    </location>
</feature>
<feature type="transmembrane region" description="Helical" evidence="6">
    <location>
        <begin position="12"/>
        <end position="31"/>
    </location>
</feature>
<dbReference type="Pfam" id="PF01943">
    <property type="entry name" value="Polysacc_synt"/>
    <property type="match status" value="1"/>
</dbReference>
<accession>A0A1F5RVC6</accession>
<dbReference type="PANTHER" id="PTHR30250:SF11">
    <property type="entry name" value="O-ANTIGEN TRANSPORTER-RELATED"/>
    <property type="match status" value="1"/>
</dbReference>
<dbReference type="CDD" id="cd13128">
    <property type="entry name" value="MATE_Wzx_like"/>
    <property type="match status" value="1"/>
</dbReference>
<keyword evidence="2" id="KW-1003">Cell membrane</keyword>
<feature type="transmembrane region" description="Helical" evidence="6">
    <location>
        <begin position="415"/>
        <end position="435"/>
    </location>
</feature>
<sequence length="479" mass="52891">MKIINIAKNTSYFTLALILQKIISFGYFIIIARAIGPENLGKYYFAISFTTVFSIFIDIGMSSVLIREVAKYQERAYNYLRNIIGLKLMLSVLSGGIVFILINLMGYPSLTKDLVYLSSLAMVLDSFTLVFFSVSRGFHNLSYESFAVAGYQLITLVLGVTFLKAGFSLRWLMGAVVIASLINFCYAAGLVVVKWQLTLWPALKYNFIKNMMAMALPFAFYGIFQRFYTYFDSILLSLLAGDRFVGLYSVAFKITFALQFLPLAFVASLYPAMSAYNVSDKKQLAVTFERAMNYLIIIALPISAGIIVLADNLILIFKSEYSGSILPLQIIIASLVFIFASYPVGSLLNACDKQKINGANMAAVLAASVVMNLILIPKLQAVGASITVLATNILLLALGLIWVPKIISYRPWAIVKVLLKSSAAAVLMGILLFYFRESVNIFVLIPVGGVIYFVSLYIIKGYTNADVVSIKNSLVGKNV</sequence>
<feature type="transmembrane region" description="Helical" evidence="6">
    <location>
        <begin position="43"/>
        <end position="66"/>
    </location>
</feature>
<dbReference type="InterPro" id="IPR002797">
    <property type="entry name" value="Polysacc_synth"/>
</dbReference>
<protein>
    <submittedName>
        <fullName evidence="7">Uncharacterized protein</fullName>
    </submittedName>
</protein>
<feature type="transmembrane region" description="Helical" evidence="6">
    <location>
        <begin position="382"/>
        <end position="403"/>
    </location>
</feature>
<comment type="subcellular location">
    <subcellularLocation>
        <location evidence="1">Cell membrane</location>
        <topology evidence="1">Multi-pass membrane protein</topology>
    </subcellularLocation>
</comment>
<organism evidence="7 8">
    <name type="scientific">Candidatus Falkowbacteria bacterium RIFCSPLOWO2_12_FULL_45_10</name>
    <dbReference type="NCBI Taxonomy" id="1797990"/>
    <lineage>
        <taxon>Bacteria</taxon>
        <taxon>Candidatus Falkowiibacteriota</taxon>
    </lineage>
</organism>
<dbReference type="InterPro" id="IPR050833">
    <property type="entry name" value="Poly_Biosynth_Transport"/>
</dbReference>
<evidence type="ECO:0000256" key="6">
    <source>
        <dbReference type="SAM" id="Phobius"/>
    </source>
</evidence>
<feature type="transmembrane region" description="Helical" evidence="6">
    <location>
        <begin position="356"/>
        <end position="376"/>
    </location>
</feature>
<evidence type="ECO:0000256" key="1">
    <source>
        <dbReference type="ARBA" id="ARBA00004651"/>
    </source>
</evidence>
<keyword evidence="4 6" id="KW-1133">Transmembrane helix</keyword>
<feature type="transmembrane region" description="Helical" evidence="6">
    <location>
        <begin position="205"/>
        <end position="224"/>
    </location>
</feature>
<evidence type="ECO:0000313" key="7">
    <source>
        <dbReference type="EMBL" id="OGF18348.1"/>
    </source>
</evidence>
<comment type="caution">
    <text evidence="7">The sequence shown here is derived from an EMBL/GenBank/DDBJ whole genome shotgun (WGS) entry which is preliminary data.</text>
</comment>
<dbReference type="AlphaFoldDB" id="A0A1F5RVC6"/>
<dbReference type="Proteomes" id="UP000178682">
    <property type="component" value="Unassembled WGS sequence"/>
</dbReference>
<feature type="transmembrane region" description="Helical" evidence="6">
    <location>
        <begin position="323"/>
        <end position="344"/>
    </location>
</feature>
<name>A0A1F5RVC6_9BACT</name>
<feature type="transmembrane region" description="Helical" evidence="6">
    <location>
        <begin position="291"/>
        <end position="317"/>
    </location>
</feature>
<feature type="transmembrane region" description="Helical" evidence="6">
    <location>
        <begin position="244"/>
        <end position="270"/>
    </location>
</feature>